<evidence type="ECO:0000256" key="8">
    <source>
        <dbReference type="ARBA" id="ARBA00023253"/>
    </source>
</evidence>
<dbReference type="Proteomes" id="UP000054558">
    <property type="component" value="Unassembled WGS sequence"/>
</dbReference>
<dbReference type="OMA" id="YKQDGDA"/>
<evidence type="ECO:0000256" key="5">
    <source>
        <dbReference type="ARBA" id="ARBA00022989"/>
    </source>
</evidence>
<keyword evidence="6" id="KW-0472">Membrane</keyword>
<dbReference type="PANTHER" id="PTHR31741:SF1">
    <property type="entry name" value="O-FUCOSYLTRANSFERASE 7"/>
    <property type="match status" value="1"/>
</dbReference>
<keyword evidence="3 11" id="KW-0808">Transferase</keyword>
<evidence type="ECO:0000256" key="7">
    <source>
        <dbReference type="ARBA" id="ARBA00023180"/>
    </source>
</evidence>
<evidence type="ECO:0000256" key="9">
    <source>
        <dbReference type="ARBA" id="ARBA00023277"/>
    </source>
</evidence>
<protein>
    <recommendedName>
        <fullName evidence="10">O-fucosyltransferase family protein</fullName>
    </recommendedName>
</protein>
<gene>
    <name evidence="11" type="ORF">KFL_007480030</name>
</gene>
<evidence type="ECO:0000256" key="10">
    <source>
        <dbReference type="ARBA" id="ARBA00030350"/>
    </source>
</evidence>
<dbReference type="EMBL" id="DF237697">
    <property type="protein sequence ID" value="GAQ91230.1"/>
    <property type="molecule type" value="Genomic_DNA"/>
</dbReference>
<evidence type="ECO:0000256" key="1">
    <source>
        <dbReference type="ARBA" id="ARBA00004370"/>
    </source>
</evidence>
<dbReference type="GO" id="GO:0006004">
    <property type="term" value="P:fucose metabolic process"/>
    <property type="evidence" value="ECO:0007669"/>
    <property type="project" value="UniProtKB-KW"/>
</dbReference>
<evidence type="ECO:0000256" key="4">
    <source>
        <dbReference type="ARBA" id="ARBA00022692"/>
    </source>
</evidence>
<dbReference type="Gene3D" id="3.40.50.11350">
    <property type="match status" value="1"/>
</dbReference>
<keyword evidence="12" id="KW-1185">Reference proteome</keyword>
<keyword evidence="9" id="KW-0119">Carbohydrate metabolism</keyword>
<dbReference type="GO" id="GO:0016757">
    <property type="term" value="F:glycosyltransferase activity"/>
    <property type="evidence" value="ECO:0007669"/>
    <property type="project" value="UniProtKB-KW"/>
</dbReference>
<keyword evidence="7" id="KW-0325">Glycoprotein</keyword>
<evidence type="ECO:0000256" key="3">
    <source>
        <dbReference type="ARBA" id="ARBA00022679"/>
    </source>
</evidence>
<evidence type="ECO:0000313" key="11">
    <source>
        <dbReference type="EMBL" id="GAQ91230.1"/>
    </source>
</evidence>
<evidence type="ECO:0000313" key="12">
    <source>
        <dbReference type="Proteomes" id="UP000054558"/>
    </source>
</evidence>
<keyword evidence="8" id="KW-0294">Fucose metabolism</keyword>
<organism evidence="11 12">
    <name type="scientific">Klebsormidium nitens</name>
    <name type="common">Green alga</name>
    <name type="synonym">Ulothrix nitens</name>
    <dbReference type="NCBI Taxonomy" id="105231"/>
    <lineage>
        <taxon>Eukaryota</taxon>
        <taxon>Viridiplantae</taxon>
        <taxon>Streptophyta</taxon>
        <taxon>Klebsormidiophyceae</taxon>
        <taxon>Klebsormidiales</taxon>
        <taxon>Klebsormidiaceae</taxon>
        <taxon>Klebsormidium</taxon>
    </lineage>
</organism>
<reference evidence="11 12" key="1">
    <citation type="journal article" date="2014" name="Nat. Commun.">
        <title>Klebsormidium flaccidum genome reveals primary factors for plant terrestrial adaptation.</title>
        <authorList>
            <person name="Hori K."/>
            <person name="Maruyama F."/>
            <person name="Fujisawa T."/>
            <person name="Togashi T."/>
            <person name="Yamamoto N."/>
            <person name="Seo M."/>
            <person name="Sato S."/>
            <person name="Yamada T."/>
            <person name="Mori H."/>
            <person name="Tajima N."/>
            <person name="Moriyama T."/>
            <person name="Ikeuchi M."/>
            <person name="Watanabe M."/>
            <person name="Wada H."/>
            <person name="Kobayashi K."/>
            <person name="Saito M."/>
            <person name="Masuda T."/>
            <person name="Sasaki-Sekimoto Y."/>
            <person name="Mashiguchi K."/>
            <person name="Awai K."/>
            <person name="Shimojima M."/>
            <person name="Masuda S."/>
            <person name="Iwai M."/>
            <person name="Nobusawa T."/>
            <person name="Narise T."/>
            <person name="Kondo S."/>
            <person name="Saito H."/>
            <person name="Sato R."/>
            <person name="Murakawa M."/>
            <person name="Ihara Y."/>
            <person name="Oshima-Yamada Y."/>
            <person name="Ohtaka K."/>
            <person name="Satoh M."/>
            <person name="Sonobe K."/>
            <person name="Ishii M."/>
            <person name="Ohtani R."/>
            <person name="Kanamori-Sato M."/>
            <person name="Honoki R."/>
            <person name="Miyazaki D."/>
            <person name="Mochizuki H."/>
            <person name="Umetsu J."/>
            <person name="Higashi K."/>
            <person name="Shibata D."/>
            <person name="Kamiya Y."/>
            <person name="Sato N."/>
            <person name="Nakamura Y."/>
            <person name="Tabata S."/>
            <person name="Ida S."/>
            <person name="Kurokawa K."/>
            <person name="Ohta H."/>
        </authorList>
    </citation>
    <scope>NUCLEOTIDE SEQUENCE [LARGE SCALE GENOMIC DNA]</scope>
    <source>
        <strain evidence="11 12">NIES-2285</strain>
    </source>
</reference>
<name>A0A1Y1IK62_KLENI</name>
<keyword evidence="4" id="KW-0812">Transmembrane</keyword>
<keyword evidence="11" id="KW-0328">Glycosyltransferase</keyword>
<dbReference type="GO" id="GO:0016020">
    <property type="term" value="C:membrane"/>
    <property type="evidence" value="ECO:0007669"/>
    <property type="project" value="UniProtKB-SubCell"/>
</dbReference>
<dbReference type="InterPro" id="IPR019378">
    <property type="entry name" value="GDP-Fuc_O-FucTrfase"/>
</dbReference>
<evidence type="ECO:0000256" key="6">
    <source>
        <dbReference type="ARBA" id="ARBA00023136"/>
    </source>
</evidence>
<keyword evidence="5" id="KW-1133">Transmembrane helix</keyword>
<dbReference type="PANTHER" id="PTHR31741">
    <property type="entry name" value="OS02G0726500 PROTEIN-RELATED"/>
    <property type="match status" value="1"/>
</dbReference>
<dbReference type="AlphaFoldDB" id="A0A1Y1IK62"/>
<comment type="similarity">
    <text evidence="2">Belongs to the glycosyltransferase GT106 family.</text>
</comment>
<dbReference type="Pfam" id="PF10250">
    <property type="entry name" value="O-FucT"/>
    <property type="match status" value="1"/>
</dbReference>
<evidence type="ECO:0000256" key="2">
    <source>
        <dbReference type="ARBA" id="ARBA00007737"/>
    </source>
</evidence>
<accession>A0A1Y1IK62</accession>
<proteinExistence type="inferred from homology"/>
<comment type="subcellular location">
    <subcellularLocation>
        <location evidence="1">Membrane</location>
    </subcellularLocation>
</comment>
<sequence>MCGVPVMSAIMSTSVWLQEACWSVPPVLHQKKLEACHNRACLSRLVFAFKAVLQKLNRVFNLDWLLYALLHTGEMVLQCNEGVLAVHHAGRSPGDAGFLKVECNGGLNQKRAAIADAVAVAWLMNRTLVVPVLETDQYWGDESGFNSIFNETHFIERLSSIVPIVREAELPANLTTFRRLAKTRGDVAFYHWLAGRSKNVGLLVLEKFSHKLSYRDEHVSREVQRIRCFANLEALKFTDSIEATGRKIVRKLRSARGSYVAVHLRFEQDMLAHAKCDFEGTRAERRELEEMREEFWPYRNHRDNDTIEGNRGAGRCPLSPEEVGRLLNLLGFPRSTTVYVASGPVYKPEKSMPGLTKFFPNLVRLTNSQKPGTSSLNITSLLEYEERKRFGSHADQLAALDYLVCAHADVFMPSFTGNMDFLLEGERRYAGFRTTIIPNRPRLAGILAETGLSFGEAQKRVYEVHPPVQRFGFEPRLGSELGAVLRHRHSVFSHPLPECLCVKGKLLPDEAYAAALAEF</sequence>
<dbReference type="GO" id="GO:0005737">
    <property type="term" value="C:cytoplasm"/>
    <property type="evidence" value="ECO:0000318"/>
    <property type="project" value="GO_Central"/>
</dbReference>